<feature type="compositionally biased region" description="Polar residues" evidence="1">
    <location>
        <begin position="237"/>
        <end position="247"/>
    </location>
</feature>
<organism evidence="3">
    <name type="scientific">Ixodes scapularis</name>
    <name type="common">Black-legged tick</name>
    <name type="synonym">Deer tick</name>
    <dbReference type="NCBI Taxonomy" id="6945"/>
    <lineage>
        <taxon>Eukaryota</taxon>
        <taxon>Metazoa</taxon>
        <taxon>Ecdysozoa</taxon>
        <taxon>Arthropoda</taxon>
        <taxon>Chelicerata</taxon>
        <taxon>Arachnida</taxon>
        <taxon>Acari</taxon>
        <taxon>Parasitiformes</taxon>
        <taxon>Ixodida</taxon>
        <taxon>Ixodoidea</taxon>
        <taxon>Ixodidae</taxon>
        <taxon>Ixodinae</taxon>
        <taxon>Ixodes</taxon>
    </lineage>
</organism>
<feature type="domain" description="E3 ubiquitin-protein ligase UBR4 N-terminal" evidence="2">
    <location>
        <begin position="36"/>
        <end position="789"/>
    </location>
</feature>
<dbReference type="AlphaFoldDB" id="A0A4D5RX34"/>
<dbReference type="InterPro" id="IPR045841">
    <property type="entry name" value="E3_UBR4_N"/>
</dbReference>
<dbReference type="PANTHER" id="PTHR21725:SF1">
    <property type="entry name" value="E3 UBIQUITIN-PROTEIN LIGASE UBR4"/>
    <property type="match status" value="1"/>
</dbReference>
<evidence type="ECO:0000313" key="3">
    <source>
        <dbReference type="EMBL" id="MOY41201.1"/>
    </source>
</evidence>
<feature type="region of interest" description="Disordered" evidence="1">
    <location>
        <begin position="89"/>
        <end position="126"/>
    </location>
</feature>
<dbReference type="Pfam" id="PF19423">
    <property type="entry name" value="E3_UBR4_N"/>
    <property type="match status" value="1"/>
</dbReference>
<accession>A0A4D5RX34</accession>
<feature type="compositionally biased region" description="Basic and acidic residues" evidence="1">
    <location>
        <begin position="804"/>
        <end position="822"/>
    </location>
</feature>
<sequence>MAVAVTAAVCIIGVTGQGKGGSGAGAGALLAPSCWEDEGHLAAAARVVEACLDIYNTIASTLRTSTRAGGHVLQNLHLLTHRIPHSRHKVIHGINTTRDRARKDKNRPNGSDTPQQTQTQNSDQTEGIKQNLLRIQQGFGVLPVALANQTLSLLTSIFVELRLEAGAAPDEGEEAPTPGADQIVAFLRGVTLPHSAWMRVTVLMQLNLTALLFDLVSVSYRKAGMLKRIQKHPTDGDNFSTSDSNTYYEEDFSTSDESSADEGAISDDDSEPILGHWFEETLAPREHSPTPGGPQAKGPDTEAAEGKGPFYSLLLEGRALIPDKEEPHGYITLATKVLSFVNTYLVNFEPVQGYLKSSIATPQMVILAGIIKDLDRETCKSETGTISILFGATLGQLYEDFSRALARFVHNILATGLLDDVYQDGLLTHLNINPWVQKEWPLQIYWRTLSILAQVLLLRQQKDKDDLRSENDSACVLIFRLVLNTMQKAILSSHNDDSEDMNVEHAQLLLFLFHNLQLMQKKVVLLSVARTIINVAPVAQSPLKDIQIIYVARLLHIFEYLIKNLYDAPASLVDQVQANLFTIHGASAVNPDSENTKQHGKLFFPCKEVEDNFLKNVLADMMQGVHIRPKFYHLMIVESGTQDVPKLDGFACSFLLASQDALNYSDLYGAILSLLWVGAQCDGVERPEGAKLSYLGTAAVQYCFGVVWRLLLSLPPSVQLSGALSTGNAALDLPQVLHAIVWASRFGHKNFLGWIQESLVRQGLIVQKAESTLHLVTANACQLLFDIRADKQPARKHHPQGPADPKRQGQQKERPRRKEPAGKQHRIPKGQGAQDETPGNPPKHNPRQDVKHRSTQPLPTLRQRKKQHTTPTRASPRSQALQPAPTAPEEGSRRATDGGPPTEHPQGAPGRDTAPNTAHYPPLPPRGSPRGT</sequence>
<feature type="region of interest" description="Disordered" evidence="1">
    <location>
        <begin position="283"/>
        <end position="303"/>
    </location>
</feature>
<feature type="compositionally biased region" description="Polar residues" evidence="1">
    <location>
        <begin position="108"/>
        <end position="126"/>
    </location>
</feature>
<name>A0A4D5RX34_IXOSC</name>
<evidence type="ECO:0000256" key="1">
    <source>
        <dbReference type="SAM" id="MobiDB-lite"/>
    </source>
</evidence>
<feature type="compositionally biased region" description="Acidic residues" evidence="1">
    <location>
        <begin position="248"/>
        <end position="270"/>
    </location>
</feature>
<reference evidence="3" key="1">
    <citation type="submission" date="2019-04" db="EMBL/GenBank/DDBJ databases">
        <title>An insight into the mialome of Ixodes scapularis.</title>
        <authorList>
            <person name="Ribeiro J.M."/>
            <person name="Mather T.N."/>
            <person name="Karim S."/>
        </authorList>
    </citation>
    <scope>NUCLEOTIDE SEQUENCE</scope>
</reference>
<dbReference type="VEuPathDB" id="VectorBase:ISCI016136"/>
<dbReference type="OrthoDB" id="6514947at2759"/>
<dbReference type="VEuPathDB" id="VectorBase:ISCP_021004"/>
<dbReference type="InterPro" id="IPR045189">
    <property type="entry name" value="UBR4-like"/>
</dbReference>
<dbReference type="PANTHER" id="PTHR21725">
    <property type="entry name" value="E3 UBIQUITIN-PROTEIN LIGASE UBR4"/>
    <property type="match status" value="1"/>
</dbReference>
<feature type="region of interest" description="Disordered" evidence="1">
    <location>
        <begin position="792"/>
        <end position="932"/>
    </location>
</feature>
<evidence type="ECO:0000259" key="2">
    <source>
        <dbReference type="Pfam" id="PF19423"/>
    </source>
</evidence>
<protein>
    <submittedName>
        <fullName evidence="3">Putative e3 ubiquitin-protein ligase ubr4</fullName>
    </submittedName>
</protein>
<dbReference type="EMBL" id="GHJT01007230">
    <property type="protein sequence ID" value="MOY41201.1"/>
    <property type="molecule type" value="Transcribed_RNA"/>
</dbReference>
<dbReference type="VEuPathDB" id="VectorBase:ISCW016136"/>
<feature type="region of interest" description="Disordered" evidence="1">
    <location>
        <begin position="231"/>
        <end position="270"/>
    </location>
</feature>
<feature type="compositionally biased region" description="Polar residues" evidence="1">
    <location>
        <begin position="869"/>
        <end position="881"/>
    </location>
</feature>
<feature type="compositionally biased region" description="Pro residues" evidence="1">
    <location>
        <begin position="921"/>
        <end position="932"/>
    </location>
</feature>
<proteinExistence type="predicted"/>